<dbReference type="RefSeq" id="WP_011277784.1">
    <property type="nucleotide sequence ID" value="NZ_BHWZ01000001.1"/>
</dbReference>
<dbReference type="AlphaFoldDB" id="A0A0U3HDE0"/>
<protein>
    <submittedName>
        <fullName evidence="1">Carbon monoxide dehydrogenase</fullName>
    </submittedName>
</protein>
<gene>
    <name evidence="1" type="ORF">ATY89_01840</name>
    <name evidence="2" type="ORF">ATZ20_04875</name>
</gene>
<evidence type="ECO:0000313" key="4">
    <source>
        <dbReference type="Proteomes" id="UP000065473"/>
    </source>
</evidence>
<dbReference type="EMBL" id="CP013695">
    <property type="protein sequence ID" value="ALU31547.1"/>
    <property type="molecule type" value="Genomic_DNA"/>
</dbReference>
<dbReference type="PANTHER" id="PTHR38588">
    <property type="entry name" value="BLL0334 PROTEIN"/>
    <property type="match status" value="1"/>
</dbReference>
<sequence>MKFEGELQVPFSSDKLWGFITDVEKVASCFPGLKSITKTGENTYAVVGTAGIGFIKGEYKANVQLSNIDQSSKSLNLVAKGTGLNSNLDITALVQLLESPVRLKYSADVKVSGVLASIGARLMDSAVNKLLNDLFECIKLKAAN</sequence>
<evidence type="ECO:0000313" key="2">
    <source>
        <dbReference type="EMBL" id="ALU31547.1"/>
    </source>
</evidence>
<dbReference type="InterPro" id="IPR023393">
    <property type="entry name" value="START-like_dom_sf"/>
</dbReference>
<dbReference type="Proteomes" id="UP000065473">
    <property type="component" value="Chromosome"/>
</dbReference>
<reference evidence="3 4" key="1">
    <citation type="submission" date="2015-12" db="EMBL/GenBank/DDBJ databases">
        <title>A stable core within a dynamic pangenome in Sulfolobus acidocaldarius.</title>
        <authorList>
            <person name="Anderson R."/>
            <person name="Kouris A."/>
            <person name="Seward C."/>
            <person name="Campbell K."/>
            <person name="Whitaker R."/>
        </authorList>
    </citation>
    <scope>NUCLEOTIDE SEQUENCE [LARGE SCALE GENOMIC DNA]</scope>
    <source>
        <strain evidence="1 4">GG12-C01-09</strain>
        <strain evidence="2 3">NG05B_CO5_07</strain>
    </source>
</reference>
<dbReference type="InterPro" id="IPR010419">
    <property type="entry name" value="CO_DH_gsu"/>
</dbReference>
<dbReference type="PANTHER" id="PTHR38588:SF1">
    <property type="entry name" value="BLL0334 PROTEIN"/>
    <property type="match status" value="1"/>
</dbReference>
<proteinExistence type="predicted"/>
<dbReference type="GeneID" id="14551430"/>
<dbReference type="EMBL" id="CP013694">
    <property type="protein sequence ID" value="ALU28828.1"/>
    <property type="molecule type" value="Genomic_DNA"/>
</dbReference>
<dbReference type="PaxDb" id="1435377-SUSAZ_04205"/>
<dbReference type="OrthoDB" id="25755at2157"/>
<dbReference type="Gene3D" id="3.30.530.20">
    <property type="match status" value="1"/>
</dbReference>
<dbReference type="STRING" id="1435377.SUSAZ_04205"/>
<dbReference type="Proteomes" id="UP000060043">
    <property type="component" value="Chromosome"/>
</dbReference>
<name>A0A0U3HDE0_9CREN</name>
<dbReference type="Pfam" id="PF06240">
    <property type="entry name" value="COXG"/>
    <property type="match status" value="1"/>
</dbReference>
<organism evidence="1 4">
    <name type="scientific">Sulfolobus acidocaldarius</name>
    <dbReference type="NCBI Taxonomy" id="2285"/>
    <lineage>
        <taxon>Archaea</taxon>
        <taxon>Thermoproteota</taxon>
        <taxon>Thermoprotei</taxon>
        <taxon>Sulfolobales</taxon>
        <taxon>Sulfolobaceae</taxon>
        <taxon>Sulfolobus</taxon>
    </lineage>
</organism>
<evidence type="ECO:0000313" key="1">
    <source>
        <dbReference type="EMBL" id="ALU28828.1"/>
    </source>
</evidence>
<dbReference type="CDD" id="cd05018">
    <property type="entry name" value="CoxG"/>
    <property type="match status" value="1"/>
</dbReference>
<dbReference type="OMA" id="WAFVQDP"/>
<dbReference type="SUPFAM" id="SSF55961">
    <property type="entry name" value="Bet v1-like"/>
    <property type="match status" value="1"/>
</dbReference>
<evidence type="ECO:0000313" key="3">
    <source>
        <dbReference type="Proteomes" id="UP000060043"/>
    </source>
</evidence>
<accession>A0A0U3HDE0</accession>